<evidence type="ECO:0000256" key="2">
    <source>
        <dbReference type="ARBA" id="ARBA00006757"/>
    </source>
</evidence>
<feature type="transmembrane region" description="Helical" evidence="10">
    <location>
        <begin position="220"/>
        <end position="245"/>
    </location>
</feature>
<proteinExistence type="inferred from homology"/>
<sequence length="841" mass="93936">MERSYILPPHVDPSLRDVNDVFLGIGGIGYTLCYVLMTRKSIQDCTYAMPLFSLAFNFAWEIIFALFVAVEIREVTMFTIWMLIDLGLVYAVLKYGANEWKTAPLVGENIGKLFAIMLAWWCMILYAISVWWLDPSNPVNPKAGKSYKGIDGLDTDELGYWTALLAQVVLSGMSLAQILMRGSSRGSSYAIWTTRFVGSLSGLNLNYGYCWWVWPEAHEYVASPVAVGMMVTWVLADLAYLAVLFSVRPTPMSLRDYIMTVPHSGEDSDLERAIALSLQQSPRSARSANDKAIDLTSDTEDDDEDDQIARAIALSLSQTGPTGHASNIQSPPRARDVASNDAIDALQSTGLAGLDRQAMEQERLARFGKRKRDPSPDRPSKQIAKQSTMNRVQKPSSLSFGPSVEVHEFPRGTIKRTFAAKFPRTNDITIDELLQADTVNIAVISSFQWDSEWLNKKLDPRKVKQIWIMNAKDRDTQERWRQEAQDCRIPNLKMHFPPMGGQIHAMHSKFMLLFGTDKLRLIVPTANMTPIDWGEVKNDWQPGVMENSVFLIDLPRRHDGVAAEKDILPNFGRDFVYFLEKQEMSHRIIEGVLKFDFSQTDHLAFVHSIGGTYQGEPEPITGLPGLTQAICDLGLGNVEEMQLDYAASSLGAINDNLLQRIWLAARGESFTTSTEISNVRDAIRIYFPTDETVQKSIGGPDCGGIISLARQHYKAAGFPRDCLRDYDSTRRGMLSHNKLLFARGVKTDGKPFAWVYVGSANISESAWGAQKVLKNGNMGSLVVRNWECGVVIPVPQTQMVGADVRDGAVPPMSVFEGTIEVPFVCPGQRYGTRQPWIFRAV</sequence>
<feature type="transmembrane region" description="Helical" evidence="10">
    <location>
        <begin position="20"/>
        <end position="37"/>
    </location>
</feature>
<feature type="region of interest" description="Disordered" evidence="9">
    <location>
        <begin position="279"/>
        <end position="337"/>
    </location>
</feature>
<reference evidence="11" key="1">
    <citation type="journal article" date="2021" name="Nat. Commun.">
        <title>Genetic determinants of endophytism in the Arabidopsis root mycobiome.</title>
        <authorList>
            <person name="Mesny F."/>
            <person name="Miyauchi S."/>
            <person name="Thiergart T."/>
            <person name="Pickel B."/>
            <person name="Atanasova L."/>
            <person name="Karlsson M."/>
            <person name="Huettel B."/>
            <person name="Barry K.W."/>
            <person name="Haridas S."/>
            <person name="Chen C."/>
            <person name="Bauer D."/>
            <person name="Andreopoulos W."/>
            <person name="Pangilinan J."/>
            <person name="LaButti K."/>
            <person name="Riley R."/>
            <person name="Lipzen A."/>
            <person name="Clum A."/>
            <person name="Drula E."/>
            <person name="Henrissat B."/>
            <person name="Kohler A."/>
            <person name="Grigoriev I.V."/>
            <person name="Martin F.M."/>
            <person name="Hacquard S."/>
        </authorList>
    </citation>
    <scope>NUCLEOTIDE SEQUENCE</scope>
    <source>
        <strain evidence="11">MPI-SDFR-AT-0120</strain>
    </source>
</reference>
<feature type="transmembrane region" description="Helical" evidence="10">
    <location>
        <begin position="75"/>
        <end position="93"/>
    </location>
</feature>
<dbReference type="GO" id="GO:0005634">
    <property type="term" value="C:nucleus"/>
    <property type="evidence" value="ECO:0007669"/>
    <property type="project" value="InterPro"/>
</dbReference>
<dbReference type="PANTHER" id="PTHR12415:SF4">
    <property type="entry name" value="TYROSYL-DNA PHOSPHODIESTERASE DOMAIN-CONTAINING PROTEIN"/>
    <property type="match status" value="1"/>
</dbReference>
<feature type="active site" description="Proton donor/acceptor" evidence="6">
    <location>
        <position position="736"/>
    </location>
</feature>
<feature type="active site" description="Nucleophile" evidence="6">
    <location>
        <position position="507"/>
    </location>
</feature>
<dbReference type="Gene3D" id="6.10.140.100">
    <property type="match status" value="1"/>
</dbReference>
<evidence type="ECO:0000256" key="4">
    <source>
        <dbReference type="ARBA" id="ARBA00022989"/>
    </source>
</evidence>
<dbReference type="SMART" id="SM00726">
    <property type="entry name" value="UIM"/>
    <property type="match status" value="2"/>
</dbReference>
<dbReference type="OrthoDB" id="47785at2759"/>
<dbReference type="InterPro" id="IPR003903">
    <property type="entry name" value="UIM_dom"/>
</dbReference>
<dbReference type="GO" id="GO:0016020">
    <property type="term" value="C:membrane"/>
    <property type="evidence" value="ECO:0007669"/>
    <property type="project" value="UniProtKB-SubCell"/>
</dbReference>
<evidence type="ECO:0000256" key="6">
    <source>
        <dbReference type="PIRSR" id="PIRSR610347-1"/>
    </source>
</evidence>
<dbReference type="SUPFAM" id="SSF56024">
    <property type="entry name" value="Phospholipase D/nuclease"/>
    <property type="match status" value="2"/>
</dbReference>
<evidence type="ECO:0000313" key="11">
    <source>
        <dbReference type="EMBL" id="KAH7091952.1"/>
    </source>
</evidence>
<feature type="compositionally biased region" description="Polar residues" evidence="9">
    <location>
        <begin position="315"/>
        <end position="330"/>
    </location>
</feature>
<dbReference type="Proteomes" id="UP000813461">
    <property type="component" value="Unassembled WGS sequence"/>
</dbReference>
<comment type="similarity">
    <text evidence="2">Belongs to the paxB family.</text>
</comment>
<organism evidence="11 12">
    <name type="scientific">Paraphoma chrysanthemicola</name>
    <dbReference type="NCBI Taxonomy" id="798071"/>
    <lineage>
        <taxon>Eukaryota</taxon>
        <taxon>Fungi</taxon>
        <taxon>Dikarya</taxon>
        <taxon>Ascomycota</taxon>
        <taxon>Pezizomycotina</taxon>
        <taxon>Dothideomycetes</taxon>
        <taxon>Pleosporomycetidae</taxon>
        <taxon>Pleosporales</taxon>
        <taxon>Pleosporineae</taxon>
        <taxon>Phaeosphaeriaceae</taxon>
        <taxon>Paraphoma</taxon>
    </lineage>
</organism>
<evidence type="ECO:0000256" key="3">
    <source>
        <dbReference type="ARBA" id="ARBA00022692"/>
    </source>
</evidence>
<evidence type="ECO:0000256" key="8">
    <source>
        <dbReference type="PIRSR" id="PIRSR610347-3"/>
    </source>
</evidence>
<feature type="binding site" evidence="7">
    <location>
        <position position="509"/>
    </location>
    <ligand>
        <name>substrate</name>
    </ligand>
</feature>
<feature type="transmembrane region" description="Helical" evidence="10">
    <location>
        <begin position="192"/>
        <end position="214"/>
    </location>
</feature>
<dbReference type="InterPro" id="IPR039020">
    <property type="entry name" value="PaxB-like"/>
</dbReference>
<feature type="binding site" evidence="7">
    <location>
        <position position="738"/>
    </location>
    <ligand>
        <name>substrate</name>
    </ligand>
</feature>
<evidence type="ECO:0000256" key="7">
    <source>
        <dbReference type="PIRSR" id="PIRSR610347-2"/>
    </source>
</evidence>
<dbReference type="Gene3D" id="3.30.870.10">
    <property type="entry name" value="Endonuclease Chain A"/>
    <property type="match status" value="2"/>
</dbReference>
<name>A0A8K0W1Y9_9PLEO</name>
<dbReference type="InterPro" id="IPR010347">
    <property type="entry name" value="Tdp1"/>
</dbReference>
<dbReference type="GO" id="GO:0017005">
    <property type="term" value="F:3'-tyrosyl-DNA phosphodiesterase activity"/>
    <property type="evidence" value="ECO:0007669"/>
    <property type="project" value="TreeGrafter"/>
</dbReference>
<dbReference type="PROSITE" id="PS50330">
    <property type="entry name" value="UIM"/>
    <property type="match status" value="1"/>
</dbReference>
<feature type="compositionally biased region" description="Polar residues" evidence="9">
    <location>
        <begin position="383"/>
        <end position="400"/>
    </location>
</feature>
<comment type="subcellular location">
    <subcellularLocation>
        <location evidence="1">Membrane</location>
        <topology evidence="1">Multi-pass membrane protein</topology>
    </subcellularLocation>
</comment>
<dbReference type="GO" id="GO:0003697">
    <property type="term" value="F:single-stranded DNA binding"/>
    <property type="evidence" value="ECO:0007669"/>
    <property type="project" value="TreeGrafter"/>
</dbReference>
<dbReference type="Pfam" id="PF02809">
    <property type="entry name" value="UIM"/>
    <property type="match status" value="2"/>
</dbReference>
<feature type="transmembrane region" description="Helical" evidence="10">
    <location>
        <begin position="158"/>
        <end position="180"/>
    </location>
</feature>
<feature type="compositionally biased region" description="Acidic residues" evidence="9">
    <location>
        <begin position="297"/>
        <end position="306"/>
    </location>
</feature>
<protein>
    <submittedName>
        <fullName evidence="11">Tyrosyl-DNA phosphodiesterase-domain-containing protein</fullName>
    </submittedName>
</protein>
<evidence type="ECO:0000256" key="5">
    <source>
        <dbReference type="ARBA" id="ARBA00023136"/>
    </source>
</evidence>
<evidence type="ECO:0000256" key="1">
    <source>
        <dbReference type="ARBA" id="ARBA00004141"/>
    </source>
</evidence>
<accession>A0A8K0W1Y9</accession>
<feature type="transmembrane region" description="Helical" evidence="10">
    <location>
        <begin position="49"/>
        <end position="69"/>
    </location>
</feature>
<feature type="site" description="Interaction with DNA" evidence="8">
    <location>
        <position position="763"/>
    </location>
</feature>
<dbReference type="PANTHER" id="PTHR12415">
    <property type="entry name" value="TYROSYL-DNA PHOSPHODIESTERASE 1"/>
    <property type="match status" value="1"/>
</dbReference>
<keyword evidence="3 10" id="KW-0812">Transmembrane</keyword>
<dbReference type="AlphaFoldDB" id="A0A8K0W1Y9"/>
<dbReference type="CDD" id="cd09122">
    <property type="entry name" value="PLDc_Tdp1_1"/>
    <property type="match status" value="1"/>
</dbReference>
<keyword evidence="12" id="KW-1185">Reference proteome</keyword>
<feature type="region of interest" description="Disordered" evidence="9">
    <location>
        <begin position="366"/>
        <end position="404"/>
    </location>
</feature>
<evidence type="ECO:0000313" key="12">
    <source>
        <dbReference type="Proteomes" id="UP000813461"/>
    </source>
</evidence>
<dbReference type="Pfam" id="PF06087">
    <property type="entry name" value="Tyr-DNA_phospho"/>
    <property type="match status" value="1"/>
</dbReference>
<dbReference type="Pfam" id="PF25129">
    <property type="entry name" value="Pyr4-TMTC"/>
    <property type="match status" value="1"/>
</dbReference>
<keyword evidence="5 10" id="KW-0472">Membrane</keyword>
<comment type="caution">
    <text evidence="11">The sequence shown here is derived from an EMBL/GenBank/DDBJ whole genome shotgun (WGS) entry which is preliminary data.</text>
</comment>
<dbReference type="GO" id="GO:0006281">
    <property type="term" value="P:DNA repair"/>
    <property type="evidence" value="ECO:0007669"/>
    <property type="project" value="InterPro"/>
</dbReference>
<evidence type="ECO:0000256" key="10">
    <source>
        <dbReference type="SAM" id="Phobius"/>
    </source>
</evidence>
<dbReference type="GO" id="GO:0016829">
    <property type="term" value="F:lyase activity"/>
    <property type="evidence" value="ECO:0007669"/>
    <property type="project" value="InterPro"/>
</dbReference>
<gene>
    <name evidence="11" type="ORF">FB567DRAFT_557593</name>
</gene>
<dbReference type="EMBL" id="JAGMVJ010000003">
    <property type="protein sequence ID" value="KAH7091952.1"/>
    <property type="molecule type" value="Genomic_DNA"/>
</dbReference>
<dbReference type="GO" id="GO:0003690">
    <property type="term" value="F:double-stranded DNA binding"/>
    <property type="evidence" value="ECO:0007669"/>
    <property type="project" value="TreeGrafter"/>
</dbReference>
<evidence type="ECO:0000256" key="9">
    <source>
        <dbReference type="SAM" id="MobiDB-lite"/>
    </source>
</evidence>
<keyword evidence="4 10" id="KW-1133">Transmembrane helix</keyword>
<feature type="transmembrane region" description="Helical" evidence="10">
    <location>
        <begin position="113"/>
        <end position="133"/>
    </location>
</feature>